<evidence type="ECO:0000313" key="2">
    <source>
        <dbReference type="EMBL" id="MBT9432791.1"/>
    </source>
</evidence>
<feature type="region of interest" description="Disordered" evidence="1">
    <location>
        <begin position="41"/>
        <end position="63"/>
    </location>
</feature>
<accession>A0ABS5YFF8</accession>
<keyword evidence="3" id="KW-1185">Reference proteome</keyword>
<dbReference type="EMBL" id="JAFJYC010000001">
    <property type="protein sequence ID" value="MBT9432791.1"/>
    <property type="molecule type" value="Genomic_DNA"/>
</dbReference>
<feature type="region of interest" description="Disordered" evidence="1">
    <location>
        <begin position="1"/>
        <end position="20"/>
    </location>
</feature>
<reference evidence="2 3" key="1">
    <citation type="journal article" date="2021" name="Genome Biol. Evol.">
        <title>The evolution of interdependence in a four-way mealybug symbiosis.</title>
        <authorList>
            <person name="Garber A.I."/>
            <person name="Kupper M."/>
            <person name="Laetsch D.R."/>
            <person name="Weldon S.R."/>
            <person name="Ladinsky M.S."/>
            <person name="Bjorkman P.J."/>
            <person name="McCutcheon J.P."/>
        </authorList>
    </citation>
    <scope>NUCLEOTIDE SEQUENCE [LARGE SCALE GENOMIC DNA]</scope>
    <source>
        <strain evidence="2">SOD</strain>
    </source>
</reference>
<feature type="compositionally biased region" description="Basic and acidic residues" evidence="1">
    <location>
        <begin position="1"/>
        <end position="13"/>
    </location>
</feature>
<proteinExistence type="predicted"/>
<sequence length="63" mass="7059">MDIEHIDDKRTGEEAYSATGGHLLRAEDHLLTEDDDPLLVDKDRLADDEGNGALDSLRDPKRK</sequence>
<protein>
    <submittedName>
        <fullName evidence="2">Uncharacterized protein</fullName>
    </submittedName>
</protein>
<gene>
    <name evidence="2" type="ORF">JZM24_12810</name>
</gene>
<dbReference type="Proteomes" id="UP000811282">
    <property type="component" value="Unassembled WGS sequence"/>
</dbReference>
<name>A0ABS5YFF8_9GAMM</name>
<organism evidence="2 3">
    <name type="scientific">Candidatus Sodalis endolongispinus</name>
    <dbReference type="NCBI Taxonomy" id="2812662"/>
    <lineage>
        <taxon>Bacteria</taxon>
        <taxon>Pseudomonadati</taxon>
        <taxon>Pseudomonadota</taxon>
        <taxon>Gammaproteobacteria</taxon>
        <taxon>Enterobacterales</taxon>
        <taxon>Bruguierivoracaceae</taxon>
        <taxon>Sodalis</taxon>
    </lineage>
</organism>
<comment type="caution">
    <text evidence="2">The sequence shown here is derived from an EMBL/GenBank/DDBJ whole genome shotgun (WGS) entry which is preliminary data.</text>
</comment>
<dbReference type="RefSeq" id="WP_215669902.1">
    <property type="nucleotide sequence ID" value="NZ_JAFJYC010000001.1"/>
</dbReference>
<evidence type="ECO:0000256" key="1">
    <source>
        <dbReference type="SAM" id="MobiDB-lite"/>
    </source>
</evidence>
<evidence type="ECO:0000313" key="3">
    <source>
        <dbReference type="Proteomes" id="UP000811282"/>
    </source>
</evidence>